<evidence type="ECO:0000256" key="5">
    <source>
        <dbReference type="ARBA" id="ARBA00021843"/>
    </source>
</evidence>
<dbReference type="PANTHER" id="PTHR43722:SF1">
    <property type="entry name" value="PROLINE IMINOPEPTIDASE"/>
    <property type="match status" value="1"/>
</dbReference>
<gene>
    <name evidence="13" type="ORF">D7Y13_08435</name>
</gene>
<evidence type="ECO:0000256" key="7">
    <source>
        <dbReference type="ARBA" id="ARBA00022490"/>
    </source>
</evidence>
<evidence type="ECO:0000256" key="8">
    <source>
        <dbReference type="ARBA" id="ARBA00022670"/>
    </source>
</evidence>
<dbReference type="Pfam" id="PF00561">
    <property type="entry name" value="Abhydrolase_1"/>
    <property type="match status" value="1"/>
</dbReference>
<comment type="similarity">
    <text evidence="3">Belongs to the peptidase S33 family.</text>
</comment>
<dbReference type="GO" id="GO:0016787">
    <property type="term" value="F:hydrolase activity"/>
    <property type="evidence" value="ECO:0007669"/>
    <property type="project" value="UniProtKB-KW"/>
</dbReference>
<evidence type="ECO:0000256" key="10">
    <source>
        <dbReference type="ARBA" id="ARBA00029605"/>
    </source>
</evidence>
<dbReference type="PRINTS" id="PR00793">
    <property type="entry name" value="PROAMNOPTASE"/>
</dbReference>
<evidence type="ECO:0000256" key="3">
    <source>
        <dbReference type="ARBA" id="ARBA00010088"/>
    </source>
</evidence>
<comment type="subcellular location">
    <subcellularLocation>
        <location evidence="2">Cytoplasm</location>
    </subcellularLocation>
</comment>
<reference evidence="13 14" key="1">
    <citation type="submission" date="2018-09" db="EMBL/GenBank/DDBJ databases">
        <authorList>
            <person name="Livingstone P.G."/>
            <person name="Whitworth D.E."/>
        </authorList>
    </citation>
    <scope>NUCLEOTIDE SEQUENCE [LARGE SCALE GENOMIC DNA]</scope>
    <source>
        <strain evidence="13 14">CA031B</strain>
    </source>
</reference>
<proteinExistence type="inferred from homology"/>
<evidence type="ECO:0000313" key="13">
    <source>
        <dbReference type="EMBL" id="RKI12952.1"/>
    </source>
</evidence>
<evidence type="ECO:0000256" key="6">
    <source>
        <dbReference type="ARBA" id="ARBA00022438"/>
    </source>
</evidence>
<keyword evidence="11" id="KW-0732">Signal</keyword>
<comment type="caution">
    <text evidence="13">The sequence shown here is derived from an EMBL/GenBank/DDBJ whole genome shotgun (WGS) entry which is preliminary data.</text>
</comment>
<evidence type="ECO:0000256" key="9">
    <source>
        <dbReference type="ARBA" id="ARBA00022801"/>
    </source>
</evidence>
<dbReference type="SUPFAM" id="SSF53474">
    <property type="entry name" value="alpha/beta-Hydrolases"/>
    <property type="match status" value="1"/>
</dbReference>
<dbReference type="Proteomes" id="UP000278907">
    <property type="component" value="Unassembled WGS sequence"/>
</dbReference>
<dbReference type="RefSeq" id="WP_120532818.1">
    <property type="nucleotide sequence ID" value="NZ_RAWI01000043.1"/>
</dbReference>
<evidence type="ECO:0000313" key="14">
    <source>
        <dbReference type="Proteomes" id="UP000278907"/>
    </source>
</evidence>
<feature type="chain" id="PRO_5046248804" description="Proline iminopeptidase" evidence="11">
    <location>
        <begin position="30"/>
        <end position="371"/>
    </location>
</feature>
<accession>A0ABX9QME8</accession>
<organism evidence="13 14">
    <name type="scientific">Corallococcus praedator</name>
    <dbReference type="NCBI Taxonomy" id="2316724"/>
    <lineage>
        <taxon>Bacteria</taxon>
        <taxon>Pseudomonadati</taxon>
        <taxon>Myxococcota</taxon>
        <taxon>Myxococcia</taxon>
        <taxon>Myxococcales</taxon>
        <taxon>Cystobacterineae</taxon>
        <taxon>Myxococcaceae</taxon>
        <taxon>Corallococcus</taxon>
    </lineage>
</organism>
<dbReference type="EMBL" id="RAWI01000043">
    <property type="protein sequence ID" value="RKI12952.1"/>
    <property type="molecule type" value="Genomic_DNA"/>
</dbReference>
<protein>
    <recommendedName>
        <fullName evidence="5">Proline iminopeptidase</fullName>
        <ecNumber evidence="4">3.4.11.5</ecNumber>
    </recommendedName>
    <alternativeName>
        <fullName evidence="10">Prolyl aminopeptidase</fullName>
    </alternativeName>
</protein>
<feature type="domain" description="AB hydrolase-1" evidence="12">
    <location>
        <begin position="78"/>
        <end position="353"/>
    </location>
</feature>
<evidence type="ECO:0000259" key="12">
    <source>
        <dbReference type="Pfam" id="PF00561"/>
    </source>
</evidence>
<dbReference type="InterPro" id="IPR000073">
    <property type="entry name" value="AB_hydrolase_1"/>
</dbReference>
<feature type="signal peptide" evidence="11">
    <location>
        <begin position="1"/>
        <end position="29"/>
    </location>
</feature>
<dbReference type="InterPro" id="IPR029058">
    <property type="entry name" value="AB_hydrolase_fold"/>
</dbReference>
<dbReference type="InterPro" id="IPR005944">
    <property type="entry name" value="Pro_iminopeptidase"/>
</dbReference>
<dbReference type="Gene3D" id="3.40.50.1820">
    <property type="entry name" value="alpha/beta hydrolase"/>
    <property type="match status" value="1"/>
</dbReference>
<dbReference type="PANTHER" id="PTHR43722">
    <property type="entry name" value="PROLINE IMINOPEPTIDASE"/>
    <property type="match status" value="1"/>
</dbReference>
<keyword evidence="7" id="KW-0963">Cytoplasm</keyword>
<evidence type="ECO:0000256" key="1">
    <source>
        <dbReference type="ARBA" id="ARBA00001585"/>
    </source>
</evidence>
<name>A0ABX9QME8_9BACT</name>
<evidence type="ECO:0000256" key="2">
    <source>
        <dbReference type="ARBA" id="ARBA00004496"/>
    </source>
</evidence>
<dbReference type="InterPro" id="IPR002410">
    <property type="entry name" value="Peptidase_S33"/>
</dbReference>
<keyword evidence="6" id="KW-0031">Aminopeptidase</keyword>
<evidence type="ECO:0000256" key="4">
    <source>
        <dbReference type="ARBA" id="ARBA00012568"/>
    </source>
</evidence>
<keyword evidence="14" id="KW-1185">Reference proteome</keyword>
<dbReference type="EC" id="3.4.11.5" evidence="4"/>
<keyword evidence="8" id="KW-0645">Protease</keyword>
<evidence type="ECO:0000256" key="11">
    <source>
        <dbReference type="SAM" id="SignalP"/>
    </source>
</evidence>
<sequence length="371" mass="41639">MRTLKDIPKRAPLCLLGLGLALTAGLATAEEEAPPTPQAVMREARRSVLPDGIEKAEAVRIGGIDQWISVRGRHRDNPLLLFLHGGPGFTSLPSSYFYQGEWEEFFTVAHWDQRGAGKTHALNAPDKVRPTLTVDRMVADAEEVVGYLRKTYGKKRIVLVGHSWGTVLGVKLAQRHPEWFDAYVGIGQVVDVPRNEALGYEATLQAARADGNAKAVAELEALAPFPDPKDAARQLVNLPKERRWLSRYESYNWRDRSWHGAEVWRFSPDVTQKDLQARDEGLDASFVALWGAISQVDFTPVKRFACPVFLFHGRHDLTTSARLIEPWYDALQAPSKKLVWFEDSAHMVHEEEPGKVLVRLVQDVLPLTRGK</sequence>
<keyword evidence="9 13" id="KW-0378">Hydrolase</keyword>
<comment type="catalytic activity">
    <reaction evidence="1">
        <text>Release of N-terminal proline from a peptide.</text>
        <dbReference type="EC" id="3.4.11.5"/>
    </reaction>
</comment>